<dbReference type="AlphaFoldDB" id="A0A258CTD2"/>
<keyword evidence="1" id="KW-1133">Transmembrane helix</keyword>
<evidence type="ECO:0000313" key="3">
    <source>
        <dbReference type="Proteomes" id="UP000215616"/>
    </source>
</evidence>
<protein>
    <submittedName>
        <fullName evidence="2">Uncharacterized protein</fullName>
    </submittedName>
</protein>
<comment type="caution">
    <text evidence="2">The sequence shown here is derived from an EMBL/GenBank/DDBJ whole genome shotgun (WGS) entry which is preliminary data.</text>
</comment>
<keyword evidence="1" id="KW-0472">Membrane</keyword>
<feature type="transmembrane region" description="Helical" evidence="1">
    <location>
        <begin position="37"/>
        <end position="61"/>
    </location>
</feature>
<organism evidence="2 3">
    <name type="scientific">Caulobacter vibrioides</name>
    <name type="common">Caulobacter crescentus</name>
    <dbReference type="NCBI Taxonomy" id="155892"/>
    <lineage>
        <taxon>Bacteria</taxon>
        <taxon>Pseudomonadati</taxon>
        <taxon>Pseudomonadota</taxon>
        <taxon>Alphaproteobacteria</taxon>
        <taxon>Caulobacterales</taxon>
        <taxon>Caulobacteraceae</taxon>
        <taxon>Caulobacter</taxon>
    </lineage>
</organism>
<evidence type="ECO:0000313" key="2">
    <source>
        <dbReference type="EMBL" id="OYW98302.1"/>
    </source>
</evidence>
<evidence type="ECO:0000256" key="1">
    <source>
        <dbReference type="SAM" id="Phobius"/>
    </source>
</evidence>
<name>A0A258CTD2_CAUVI</name>
<accession>A0A258CTD2</accession>
<proteinExistence type="predicted"/>
<sequence>MDLPVTAAAAILFLILAVLFGWLGARPINILKGPRMVPWRPLMMICVVGLMLMMVHLVNLLGVQTGNPPRY</sequence>
<gene>
    <name evidence="2" type="ORF">B7Z12_20095</name>
</gene>
<reference evidence="2 3" key="1">
    <citation type="submission" date="2017-03" db="EMBL/GenBank/DDBJ databases">
        <title>Lifting the veil on microbial sulfur biogeochemistry in mining wastewaters.</title>
        <authorList>
            <person name="Kantor R.S."/>
            <person name="Colenbrander Nelson T."/>
            <person name="Marshall S."/>
            <person name="Bennett D."/>
            <person name="Apte S."/>
            <person name="Camacho D."/>
            <person name="Thomas B.C."/>
            <person name="Warren L.A."/>
            <person name="Banfield J.F."/>
        </authorList>
    </citation>
    <scope>NUCLEOTIDE SEQUENCE [LARGE SCALE GENOMIC DNA]</scope>
    <source>
        <strain evidence="2">32-67-7</strain>
    </source>
</reference>
<dbReference type="EMBL" id="NCDQ01000521">
    <property type="protein sequence ID" value="OYW98302.1"/>
    <property type="molecule type" value="Genomic_DNA"/>
</dbReference>
<feature type="transmembrane region" description="Helical" evidence="1">
    <location>
        <begin position="6"/>
        <end position="25"/>
    </location>
</feature>
<keyword evidence="1" id="KW-0812">Transmembrane</keyword>
<dbReference type="Proteomes" id="UP000215616">
    <property type="component" value="Unassembled WGS sequence"/>
</dbReference>